<dbReference type="Pfam" id="PF08756">
    <property type="entry name" value="YfkB"/>
    <property type="match status" value="1"/>
</dbReference>
<name>A0A1M4V1Q1_9BACL</name>
<keyword evidence="1" id="KW-0004">4Fe-4S</keyword>
<keyword evidence="8" id="KW-1185">Reference proteome</keyword>
<dbReference type="STRING" id="112248.SAMN05444392_102124"/>
<dbReference type="PROSITE" id="PS51918">
    <property type="entry name" value="RADICAL_SAM"/>
    <property type="match status" value="1"/>
</dbReference>
<evidence type="ECO:0000256" key="4">
    <source>
        <dbReference type="ARBA" id="ARBA00023004"/>
    </source>
</evidence>
<dbReference type="PANTHER" id="PTHR42836">
    <property type="entry name" value="7-CARBOXY-7-DEAZAGUANINE SYNTHASE"/>
    <property type="match status" value="1"/>
</dbReference>
<feature type="domain" description="Radical SAM core" evidence="6">
    <location>
        <begin position="27"/>
        <end position="256"/>
    </location>
</feature>
<dbReference type="InterPro" id="IPR014866">
    <property type="entry name" value="YfkB"/>
</dbReference>
<dbReference type="InterPro" id="IPR007197">
    <property type="entry name" value="rSAM"/>
</dbReference>
<keyword evidence="5" id="KW-0411">Iron-sulfur</keyword>
<dbReference type="CDD" id="cd01335">
    <property type="entry name" value="Radical_SAM"/>
    <property type="match status" value="1"/>
</dbReference>
<dbReference type="InterPro" id="IPR031004">
    <property type="entry name" value="rSAM_YfkAB"/>
</dbReference>
<evidence type="ECO:0000256" key="1">
    <source>
        <dbReference type="ARBA" id="ARBA00022485"/>
    </source>
</evidence>
<dbReference type="SFLD" id="SFLDG01067">
    <property type="entry name" value="SPASM/twitch_domain_containing"/>
    <property type="match status" value="1"/>
</dbReference>
<gene>
    <name evidence="7" type="ORF">SAMN05444392_102124</name>
</gene>
<sequence>MTSFAERKKPISPEWDPWDAWYTRSKEGRYRLTSVEFTVTNLCNLRCEHCAVGEALVEKEGVSLPVEQLIRQLEKVEDLQTLSITGGEPIVNRHVVDNTIRPLLQYAKQRGIYTQLNSNLTLPLSRYEDWIEDIDVLHISYNYRDEADFQRMAFANANHQPSATLTNRLFQRLKDNAIVLSKAGVFISAETFLSPFTAPHLPHMHKEIAEMGCKRHEVHPLYPSDFAKGMKLLSVDEYKAAIENLLNDRDPAIWILFGTLPIYPCSHHQSDQDLWLRLFHEPNITVRQDPDGRNRLNINAFTGDVIVTDFADVPPLGNIKTDSLTTIFDLWLDHPLAKKYHCYCPKAHCTGPNLLVANTYYQDVDFQARKAHISV</sequence>
<dbReference type="SUPFAM" id="SSF102114">
    <property type="entry name" value="Radical SAM enzymes"/>
    <property type="match status" value="1"/>
</dbReference>
<dbReference type="Proteomes" id="UP000184476">
    <property type="component" value="Unassembled WGS sequence"/>
</dbReference>
<keyword evidence="4" id="KW-0408">Iron</keyword>
<dbReference type="RefSeq" id="WP_073153261.1">
    <property type="nucleotide sequence ID" value="NZ_FQVL01000002.1"/>
</dbReference>
<dbReference type="GO" id="GO:0003824">
    <property type="term" value="F:catalytic activity"/>
    <property type="evidence" value="ECO:0007669"/>
    <property type="project" value="InterPro"/>
</dbReference>
<evidence type="ECO:0000313" key="7">
    <source>
        <dbReference type="EMBL" id="SHE62817.1"/>
    </source>
</evidence>
<organism evidence="7 8">
    <name type="scientific">Seinonella peptonophila</name>
    <dbReference type="NCBI Taxonomy" id="112248"/>
    <lineage>
        <taxon>Bacteria</taxon>
        <taxon>Bacillati</taxon>
        <taxon>Bacillota</taxon>
        <taxon>Bacilli</taxon>
        <taxon>Bacillales</taxon>
        <taxon>Thermoactinomycetaceae</taxon>
        <taxon>Seinonella</taxon>
    </lineage>
</organism>
<evidence type="ECO:0000256" key="2">
    <source>
        <dbReference type="ARBA" id="ARBA00022691"/>
    </source>
</evidence>
<dbReference type="Pfam" id="PF04055">
    <property type="entry name" value="Radical_SAM"/>
    <property type="match status" value="1"/>
</dbReference>
<evidence type="ECO:0000313" key="8">
    <source>
        <dbReference type="Proteomes" id="UP000184476"/>
    </source>
</evidence>
<evidence type="ECO:0000256" key="5">
    <source>
        <dbReference type="ARBA" id="ARBA00023014"/>
    </source>
</evidence>
<keyword evidence="3" id="KW-0479">Metal-binding</keyword>
<accession>A0A1M4V1Q1</accession>
<dbReference type="OrthoDB" id="2395634at2"/>
<dbReference type="InterPro" id="IPR058240">
    <property type="entry name" value="rSAM_sf"/>
</dbReference>
<protein>
    <submittedName>
        <fullName evidence="7">Radical SAM/CxCxxxxC motif protein YfkAB</fullName>
    </submittedName>
</protein>
<evidence type="ECO:0000256" key="3">
    <source>
        <dbReference type="ARBA" id="ARBA00022723"/>
    </source>
</evidence>
<dbReference type="GO" id="GO:0046872">
    <property type="term" value="F:metal ion binding"/>
    <property type="evidence" value="ECO:0007669"/>
    <property type="project" value="UniProtKB-KW"/>
</dbReference>
<dbReference type="SFLD" id="SFLDS00029">
    <property type="entry name" value="Radical_SAM"/>
    <property type="match status" value="1"/>
</dbReference>
<proteinExistence type="predicted"/>
<evidence type="ECO:0000259" key="6">
    <source>
        <dbReference type="PROSITE" id="PS51918"/>
    </source>
</evidence>
<dbReference type="EMBL" id="FQVL01000002">
    <property type="protein sequence ID" value="SHE62817.1"/>
    <property type="molecule type" value="Genomic_DNA"/>
</dbReference>
<dbReference type="PANTHER" id="PTHR42836:SF2">
    <property type="entry name" value="PROTEIN YFKA-RELATED"/>
    <property type="match status" value="1"/>
</dbReference>
<dbReference type="Gene3D" id="3.20.20.70">
    <property type="entry name" value="Aldolase class I"/>
    <property type="match status" value="1"/>
</dbReference>
<dbReference type="InterPro" id="IPR013785">
    <property type="entry name" value="Aldolase_TIM"/>
</dbReference>
<dbReference type="AlphaFoldDB" id="A0A1M4V1Q1"/>
<keyword evidence="2" id="KW-0949">S-adenosyl-L-methionine</keyword>
<reference evidence="7 8" key="1">
    <citation type="submission" date="2016-11" db="EMBL/GenBank/DDBJ databases">
        <authorList>
            <person name="Jaros S."/>
            <person name="Januszkiewicz K."/>
            <person name="Wedrychowicz H."/>
        </authorList>
    </citation>
    <scope>NUCLEOTIDE SEQUENCE [LARGE SCALE GENOMIC DNA]</scope>
    <source>
        <strain evidence="7 8">DSM 44666</strain>
    </source>
</reference>
<dbReference type="GO" id="GO:0051539">
    <property type="term" value="F:4 iron, 4 sulfur cluster binding"/>
    <property type="evidence" value="ECO:0007669"/>
    <property type="project" value="UniProtKB-KW"/>
</dbReference>
<dbReference type="SFLD" id="SFLDG01097">
    <property type="entry name" value="Uncharacterised_Radical_SAM_Su"/>
    <property type="match status" value="1"/>
</dbReference>
<dbReference type="NCBIfam" id="TIGR04478">
    <property type="entry name" value="rSAM_YfkAB"/>
    <property type="match status" value="1"/>
</dbReference>